<evidence type="ECO:0000313" key="2">
    <source>
        <dbReference type="EMBL" id="KAK7880698.1"/>
    </source>
</evidence>
<organism evidence="2 3">
    <name type="scientific">Mugilogobius chulae</name>
    <name type="common">yellowstripe goby</name>
    <dbReference type="NCBI Taxonomy" id="88201"/>
    <lineage>
        <taxon>Eukaryota</taxon>
        <taxon>Metazoa</taxon>
        <taxon>Chordata</taxon>
        <taxon>Craniata</taxon>
        <taxon>Vertebrata</taxon>
        <taxon>Euteleostomi</taxon>
        <taxon>Actinopterygii</taxon>
        <taxon>Neopterygii</taxon>
        <taxon>Teleostei</taxon>
        <taxon>Neoteleostei</taxon>
        <taxon>Acanthomorphata</taxon>
        <taxon>Gobiaria</taxon>
        <taxon>Gobiiformes</taxon>
        <taxon>Gobioidei</taxon>
        <taxon>Gobiidae</taxon>
        <taxon>Gobionellinae</taxon>
        <taxon>Mugilogobius</taxon>
    </lineage>
</organism>
<feature type="compositionally biased region" description="Polar residues" evidence="1">
    <location>
        <begin position="10"/>
        <end position="23"/>
    </location>
</feature>
<proteinExistence type="predicted"/>
<sequence length="58" mass="6515">MVPSLVWSFDPSSPQTSSAEQLTSLQTGLDPAAQRQTDYERTHHINRVTSWAITNLDE</sequence>
<keyword evidence="3" id="KW-1185">Reference proteome</keyword>
<protein>
    <submittedName>
        <fullName evidence="2">Uncharacterized protein</fullName>
    </submittedName>
</protein>
<name>A0AAW0MQU0_9GOBI</name>
<evidence type="ECO:0000313" key="3">
    <source>
        <dbReference type="Proteomes" id="UP001460270"/>
    </source>
</evidence>
<accession>A0AAW0MQU0</accession>
<dbReference type="EMBL" id="JBBPFD010000058">
    <property type="protein sequence ID" value="KAK7880698.1"/>
    <property type="molecule type" value="Genomic_DNA"/>
</dbReference>
<reference evidence="3" key="1">
    <citation type="submission" date="2024-04" db="EMBL/GenBank/DDBJ databases">
        <title>Salinicola lusitanus LLJ914,a marine bacterium isolated from the Okinawa Trough.</title>
        <authorList>
            <person name="Li J."/>
        </authorList>
    </citation>
    <scope>NUCLEOTIDE SEQUENCE [LARGE SCALE GENOMIC DNA]</scope>
</reference>
<evidence type="ECO:0000256" key="1">
    <source>
        <dbReference type="SAM" id="MobiDB-lite"/>
    </source>
</evidence>
<comment type="caution">
    <text evidence="2">The sequence shown here is derived from an EMBL/GenBank/DDBJ whole genome shotgun (WGS) entry which is preliminary data.</text>
</comment>
<gene>
    <name evidence="2" type="ORF">WMY93_032664</name>
</gene>
<dbReference type="Proteomes" id="UP001460270">
    <property type="component" value="Unassembled WGS sequence"/>
</dbReference>
<dbReference type="AlphaFoldDB" id="A0AAW0MQU0"/>
<feature type="region of interest" description="Disordered" evidence="1">
    <location>
        <begin position="1"/>
        <end position="23"/>
    </location>
</feature>